<dbReference type="Pfam" id="PF00144">
    <property type="entry name" value="Beta-lactamase"/>
    <property type="match status" value="1"/>
</dbReference>
<sequence>MTWLSAWLNSYALLALPDSSLPQILSTIDSWPVPHAACAVIRSGEIVASHGEINRVFRLASITKVITAWACLIAVEEGSVSLEDAVGPQGSTLRHCLAHAAGYGFDTSNPIMGVGKRRIYSNTGIETAARHIAERTGMTFADYMNEGIFAPLKMHDTALKASPAFGVLSTVADMALFMKELMQPALISVATAREAVTIQFPELSGVIPGLGSFKPNPWGLGIEIRQHKTPHWTGIKNSPQTFGHFGGSGSMMWIDPQVDIAVIACTDRNFDEWSTEALSAWPSLSDAVLDYFDRAR</sequence>
<evidence type="ECO:0000313" key="2">
    <source>
        <dbReference type="EMBL" id="CAB4784369.1"/>
    </source>
</evidence>
<proteinExistence type="predicted"/>
<evidence type="ECO:0000259" key="1">
    <source>
        <dbReference type="Pfam" id="PF00144"/>
    </source>
</evidence>
<dbReference type="InterPro" id="IPR001466">
    <property type="entry name" value="Beta-lactam-related"/>
</dbReference>
<reference evidence="2" key="1">
    <citation type="submission" date="2020-05" db="EMBL/GenBank/DDBJ databases">
        <authorList>
            <person name="Chiriac C."/>
            <person name="Salcher M."/>
            <person name="Ghai R."/>
            <person name="Kavagutti S V."/>
        </authorList>
    </citation>
    <scope>NUCLEOTIDE SEQUENCE</scope>
</reference>
<feature type="domain" description="Beta-lactamase-related" evidence="1">
    <location>
        <begin position="34"/>
        <end position="271"/>
    </location>
</feature>
<organism evidence="2">
    <name type="scientific">freshwater metagenome</name>
    <dbReference type="NCBI Taxonomy" id="449393"/>
    <lineage>
        <taxon>unclassified sequences</taxon>
        <taxon>metagenomes</taxon>
        <taxon>ecological metagenomes</taxon>
    </lineage>
</organism>
<accession>A0A6J6WKN7</accession>
<dbReference type="AlphaFoldDB" id="A0A6J6WKN7"/>
<dbReference type="SUPFAM" id="SSF56601">
    <property type="entry name" value="beta-lactamase/transpeptidase-like"/>
    <property type="match status" value="1"/>
</dbReference>
<name>A0A6J6WKN7_9ZZZZ</name>
<dbReference type="InterPro" id="IPR050789">
    <property type="entry name" value="Diverse_Enzym_Activities"/>
</dbReference>
<dbReference type="PANTHER" id="PTHR43283">
    <property type="entry name" value="BETA-LACTAMASE-RELATED"/>
    <property type="match status" value="1"/>
</dbReference>
<dbReference type="EMBL" id="CAEZZV010000141">
    <property type="protein sequence ID" value="CAB4784369.1"/>
    <property type="molecule type" value="Genomic_DNA"/>
</dbReference>
<protein>
    <submittedName>
        <fullName evidence="2">Unannotated protein</fullName>
    </submittedName>
</protein>
<dbReference type="Gene3D" id="3.40.710.10">
    <property type="entry name" value="DD-peptidase/beta-lactamase superfamily"/>
    <property type="match status" value="1"/>
</dbReference>
<gene>
    <name evidence="2" type="ORF">UFOPK2921_01054</name>
</gene>
<dbReference type="PANTHER" id="PTHR43283:SF15">
    <property type="entry name" value="CONSERVED PROTEIN"/>
    <property type="match status" value="1"/>
</dbReference>
<dbReference type="InterPro" id="IPR012338">
    <property type="entry name" value="Beta-lactam/transpept-like"/>
</dbReference>